<name>A0ABW3FFJ7_9HYPH</name>
<comment type="caution">
    <text evidence="1">The sequence shown here is derived from an EMBL/GenBank/DDBJ whole genome shotgun (WGS) entry which is preliminary data.</text>
</comment>
<accession>A0ABW3FFJ7</accession>
<dbReference type="Proteomes" id="UP001597101">
    <property type="component" value="Unassembled WGS sequence"/>
</dbReference>
<dbReference type="Pfam" id="PF06698">
    <property type="entry name" value="DUF1192"/>
    <property type="match status" value="1"/>
</dbReference>
<gene>
    <name evidence="1" type="ORF">ACFQ14_01955</name>
</gene>
<reference evidence="2" key="1">
    <citation type="journal article" date="2019" name="Int. J. Syst. Evol. Microbiol.">
        <title>The Global Catalogue of Microorganisms (GCM) 10K type strain sequencing project: providing services to taxonomists for standard genome sequencing and annotation.</title>
        <authorList>
            <consortium name="The Broad Institute Genomics Platform"/>
            <consortium name="The Broad Institute Genome Sequencing Center for Infectious Disease"/>
            <person name="Wu L."/>
            <person name="Ma J."/>
        </authorList>
    </citation>
    <scope>NUCLEOTIDE SEQUENCE [LARGE SCALE GENOMIC DNA]</scope>
    <source>
        <strain evidence="2">CCUG 60023</strain>
    </source>
</reference>
<evidence type="ECO:0000313" key="2">
    <source>
        <dbReference type="Proteomes" id="UP001597101"/>
    </source>
</evidence>
<sequence>MFEDLEPTTKNPNTIVLGEDVSTLSLVELDERVALLQGEIERLTTIRKAKAESMNAAEAFFKKP</sequence>
<dbReference type="EMBL" id="JBHTJV010000002">
    <property type="protein sequence ID" value="MFD0915162.1"/>
    <property type="molecule type" value="Genomic_DNA"/>
</dbReference>
<evidence type="ECO:0000313" key="1">
    <source>
        <dbReference type="EMBL" id="MFD0915162.1"/>
    </source>
</evidence>
<proteinExistence type="predicted"/>
<dbReference type="RefSeq" id="WP_377211012.1">
    <property type="nucleotide sequence ID" value="NZ_JBHTJV010000002.1"/>
</dbReference>
<protein>
    <submittedName>
        <fullName evidence="1">DUF1192 domain-containing protein</fullName>
    </submittedName>
</protein>
<keyword evidence="2" id="KW-1185">Reference proteome</keyword>
<dbReference type="InterPro" id="IPR009579">
    <property type="entry name" value="DUF1192"/>
</dbReference>
<organism evidence="1 2">
    <name type="scientific">Pseudahrensia aquimaris</name>
    <dbReference type="NCBI Taxonomy" id="744461"/>
    <lineage>
        <taxon>Bacteria</taxon>
        <taxon>Pseudomonadati</taxon>
        <taxon>Pseudomonadota</taxon>
        <taxon>Alphaproteobacteria</taxon>
        <taxon>Hyphomicrobiales</taxon>
        <taxon>Ahrensiaceae</taxon>
        <taxon>Pseudahrensia</taxon>
    </lineage>
</organism>